<evidence type="ECO:0000313" key="8">
    <source>
        <dbReference type="EMBL" id="MEQ2578364.1"/>
    </source>
</evidence>
<proteinExistence type="inferred from homology"/>
<name>A0ABV1HZK7_9FIRM</name>
<dbReference type="EMBL" id="JBBMFC010000008">
    <property type="protein sequence ID" value="MEQ2578364.1"/>
    <property type="molecule type" value="Genomic_DNA"/>
</dbReference>
<reference evidence="8 9" key="1">
    <citation type="submission" date="2024-03" db="EMBL/GenBank/DDBJ databases">
        <title>Human intestinal bacterial collection.</title>
        <authorList>
            <person name="Pauvert C."/>
            <person name="Hitch T.C.A."/>
            <person name="Clavel T."/>
        </authorList>
    </citation>
    <scope>NUCLEOTIDE SEQUENCE [LARGE SCALE GENOMIC DNA]</scope>
    <source>
        <strain evidence="8 9">CLA-AA-H78B</strain>
    </source>
</reference>
<dbReference type="Gene3D" id="3.30.920.30">
    <property type="entry name" value="Hypothetical protein"/>
    <property type="match status" value="1"/>
</dbReference>
<keyword evidence="6" id="KW-0694">RNA-binding</keyword>
<dbReference type="SUPFAM" id="SSF54786">
    <property type="entry name" value="YcfA/nrd intein domain"/>
    <property type="match status" value="1"/>
</dbReference>
<keyword evidence="4" id="KW-0255">Endonuclease</keyword>
<evidence type="ECO:0000256" key="2">
    <source>
        <dbReference type="ARBA" id="ARBA00022649"/>
    </source>
</evidence>
<keyword evidence="5" id="KW-0378">Hydrolase</keyword>
<dbReference type="RefSeq" id="WP_349144089.1">
    <property type="nucleotide sequence ID" value="NZ_JBBMFC010000008.1"/>
</dbReference>
<sequence>MKRRDLVKRLEQNGWFLKRNGASHDLYTDGSKVEPIPRHSEINERLAQDIIKRLGLK</sequence>
<accession>A0ABV1HZK7</accession>
<keyword evidence="7" id="KW-0346">Stress response</keyword>
<evidence type="ECO:0000256" key="5">
    <source>
        <dbReference type="ARBA" id="ARBA00022801"/>
    </source>
</evidence>
<gene>
    <name evidence="8" type="ORF">WMO62_05815</name>
</gene>
<keyword evidence="9" id="KW-1185">Reference proteome</keyword>
<evidence type="ECO:0000256" key="6">
    <source>
        <dbReference type="ARBA" id="ARBA00022884"/>
    </source>
</evidence>
<comment type="caution">
    <text evidence="8">The sequence shown here is derived from an EMBL/GenBank/DDBJ whole genome shotgun (WGS) entry which is preliminary data.</text>
</comment>
<organism evidence="8 9">
    <name type="scientific">Hominiventricola aquisgranensis</name>
    <dbReference type="NCBI Taxonomy" id="3133164"/>
    <lineage>
        <taxon>Bacteria</taxon>
        <taxon>Bacillati</taxon>
        <taxon>Bacillota</taxon>
        <taxon>Clostridia</taxon>
        <taxon>Lachnospirales</taxon>
        <taxon>Lachnospiraceae</taxon>
        <taxon>Hominiventricola</taxon>
    </lineage>
</organism>
<dbReference type="InterPro" id="IPR038570">
    <property type="entry name" value="HicA_sf"/>
</dbReference>
<comment type="similarity">
    <text evidence="1">Belongs to the HicA mRNA interferase family.</text>
</comment>
<evidence type="ECO:0000256" key="3">
    <source>
        <dbReference type="ARBA" id="ARBA00022722"/>
    </source>
</evidence>
<keyword evidence="2" id="KW-1277">Toxin-antitoxin system</keyword>
<evidence type="ECO:0000313" key="9">
    <source>
        <dbReference type="Proteomes" id="UP001470288"/>
    </source>
</evidence>
<dbReference type="Pfam" id="PF07927">
    <property type="entry name" value="HicA_toxin"/>
    <property type="match status" value="1"/>
</dbReference>
<dbReference type="InterPro" id="IPR012933">
    <property type="entry name" value="HicA_mRNA_interferase"/>
</dbReference>
<keyword evidence="3" id="KW-0540">Nuclease</keyword>
<protein>
    <submittedName>
        <fullName evidence="8">Type II toxin-antitoxin system HicA family toxin</fullName>
    </submittedName>
</protein>
<evidence type="ECO:0000256" key="1">
    <source>
        <dbReference type="ARBA" id="ARBA00006620"/>
    </source>
</evidence>
<evidence type="ECO:0000256" key="7">
    <source>
        <dbReference type="ARBA" id="ARBA00023016"/>
    </source>
</evidence>
<dbReference type="Proteomes" id="UP001470288">
    <property type="component" value="Unassembled WGS sequence"/>
</dbReference>
<evidence type="ECO:0000256" key="4">
    <source>
        <dbReference type="ARBA" id="ARBA00022759"/>
    </source>
</evidence>